<evidence type="ECO:0000313" key="3">
    <source>
        <dbReference type="EMBL" id="MBK5144453.1"/>
    </source>
</evidence>
<comment type="caution">
    <text evidence="3">The sequence shown here is derived from an EMBL/GenBank/DDBJ whole genome shotgun (WGS) entry which is preliminary data.</text>
</comment>
<dbReference type="RefSeq" id="WP_218467224.1">
    <property type="nucleotide sequence ID" value="NZ_JADRCR010000006.1"/>
</dbReference>
<feature type="signal peptide" evidence="2">
    <location>
        <begin position="1"/>
        <end position="20"/>
    </location>
</feature>
<name>A0ABS1IRR2_9GAMM</name>
<sequence>MLKKALLLCTMMLISGNVLAANSDYVNACADMQQQTNSKITRSQAIKVCQCVESRQEKDLEKIQAMNNPTQTQIKKVMEDTARYCIKKAGIANNSGKTNSASNEDESSQSGNSTTTKPGGKIGGITIRGIR</sequence>
<organism evidence="3 4">
    <name type="scientific">Limnobaculum allomyrinae</name>
    <dbReference type="NCBI Taxonomy" id="2791986"/>
    <lineage>
        <taxon>Bacteria</taxon>
        <taxon>Pseudomonadati</taxon>
        <taxon>Pseudomonadota</taxon>
        <taxon>Gammaproteobacteria</taxon>
        <taxon>Enterobacterales</taxon>
        <taxon>Budviciaceae</taxon>
        <taxon>Limnobaculum</taxon>
    </lineage>
</organism>
<gene>
    <name evidence="3" type="ORF">I2494_12110</name>
</gene>
<evidence type="ECO:0000313" key="4">
    <source>
        <dbReference type="Proteomes" id="UP001296921"/>
    </source>
</evidence>
<reference evidence="3 4" key="1">
    <citation type="submission" date="2020-11" db="EMBL/GenBank/DDBJ databases">
        <title>Insectihabitans protaetiae gen. nov. sp. nov. and Insectihabitans allomyrinae sp. nov., isolated from larvae of Protaetia brevitarsis seulensis and Allomyrina dichotoma, respectively.</title>
        <authorList>
            <person name="Lee S.D."/>
            <person name="Byeon Y.-S."/>
            <person name="Kim S.-M."/>
            <person name="Yang H.L."/>
            <person name="Kim I.S."/>
        </authorList>
    </citation>
    <scope>NUCLEOTIDE SEQUENCE [LARGE SCALE GENOMIC DNA]</scope>
    <source>
        <strain evidence="3 4">BWR-B9</strain>
    </source>
</reference>
<dbReference type="EMBL" id="JADRCR010000006">
    <property type="protein sequence ID" value="MBK5144453.1"/>
    <property type="molecule type" value="Genomic_DNA"/>
</dbReference>
<feature type="compositionally biased region" description="Polar residues" evidence="1">
    <location>
        <begin position="92"/>
        <end position="113"/>
    </location>
</feature>
<accession>A0ABS1IRR2</accession>
<keyword evidence="2" id="KW-0732">Signal</keyword>
<dbReference type="Proteomes" id="UP001296921">
    <property type="component" value="Unassembled WGS sequence"/>
</dbReference>
<keyword evidence="4" id="KW-1185">Reference proteome</keyword>
<evidence type="ECO:0000256" key="1">
    <source>
        <dbReference type="SAM" id="MobiDB-lite"/>
    </source>
</evidence>
<feature type="chain" id="PRO_5045637512" description="Secreted protein" evidence="2">
    <location>
        <begin position="21"/>
        <end position="131"/>
    </location>
</feature>
<protein>
    <recommendedName>
        <fullName evidence="5">Secreted protein</fullName>
    </recommendedName>
</protein>
<evidence type="ECO:0000256" key="2">
    <source>
        <dbReference type="SAM" id="SignalP"/>
    </source>
</evidence>
<feature type="region of interest" description="Disordered" evidence="1">
    <location>
        <begin position="92"/>
        <end position="131"/>
    </location>
</feature>
<feature type="compositionally biased region" description="Low complexity" evidence="1">
    <location>
        <begin position="114"/>
        <end position="131"/>
    </location>
</feature>
<evidence type="ECO:0008006" key="5">
    <source>
        <dbReference type="Google" id="ProtNLM"/>
    </source>
</evidence>
<proteinExistence type="predicted"/>